<accession>A0A412KD71</accession>
<dbReference type="Pfam" id="PF03235">
    <property type="entry name" value="GmrSD_N"/>
    <property type="match status" value="1"/>
</dbReference>
<feature type="domain" description="GmrSD restriction endonucleases C-terminal" evidence="2">
    <location>
        <begin position="432"/>
        <end position="567"/>
    </location>
</feature>
<dbReference type="Proteomes" id="UP000464884">
    <property type="component" value="Chromosome"/>
</dbReference>
<feature type="domain" description="GmrSD restriction endonucleases N-terminal" evidence="1">
    <location>
        <begin position="9"/>
        <end position="226"/>
    </location>
</feature>
<feature type="domain" description="RAMA" evidence="3">
    <location>
        <begin position="590"/>
        <end position="684"/>
    </location>
</feature>
<evidence type="ECO:0000313" key="6">
    <source>
        <dbReference type="Proteomes" id="UP000285462"/>
    </source>
</evidence>
<dbReference type="PANTHER" id="PTHR35149:SF2">
    <property type="entry name" value="DUF262 DOMAIN-CONTAINING PROTEIN"/>
    <property type="match status" value="1"/>
</dbReference>
<evidence type="ECO:0000313" key="4">
    <source>
        <dbReference type="EMBL" id="QHB62893.1"/>
    </source>
</evidence>
<protein>
    <submittedName>
        <fullName evidence="5">DUF4268 domain-containing protein</fullName>
    </submittedName>
</protein>
<dbReference type="RefSeq" id="WP_117759604.1">
    <property type="nucleotide sequence ID" value="NZ_CP047129.1"/>
</dbReference>
<dbReference type="InterPro" id="IPR040843">
    <property type="entry name" value="RAMA"/>
</dbReference>
<evidence type="ECO:0000313" key="5">
    <source>
        <dbReference type="EMBL" id="RGS66332.1"/>
    </source>
</evidence>
<evidence type="ECO:0000259" key="2">
    <source>
        <dbReference type="Pfam" id="PF07510"/>
    </source>
</evidence>
<proteinExistence type="predicted"/>
<dbReference type="InterPro" id="IPR004919">
    <property type="entry name" value="GmrSD_N"/>
</dbReference>
<evidence type="ECO:0000313" key="7">
    <source>
        <dbReference type="Proteomes" id="UP000464884"/>
    </source>
</evidence>
<dbReference type="EMBL" id="CP047129">
    <property type="protein sequence ID" value="QHB62893.1"/>
    <property type="molecule type" value="Genomic_DNA"/>
</dbReference>
<evidence type="ECO:0000259" key="1">
    <source>
        <dbReference type="Pfam" id="PF03235"/>
    </source>
</evidence>
<dbReference type="AlphaFoldDB" id="A0A412KD71"/>
<gene>
    <name evidence="5" type="ORF">DWX79_04575</name>
    <name evidence="4" type="ORF">F3K97_06210</name>
</gene>
<name>A0A412KD71_BIFAD</name>
<dbReference type="EMBL" id="QRVT01000001">
    <property type="protein sequence ID" value="RGS66332.1"/>
    <property type="molecule type" value="Genomic_DNA"/>
</dbReference>
<dbReference type="Pfam" id="PF07510">
    <property type="entry name" value="GmrSD_C"/>
    <property type="match status" value="1"/>
</dbReference>
<dbReference type="Pfam" id="PF18755">
    <property type="entry name" value="RAMA"/>
    <property type="match status" value="1"/>
</dbReference>
<reference evidence="4 7" key="2">
    <citation type="submission" date="2019-12" db="EMBL/GenBank/DDBJ databases">
        <title>Draft Genome Sequence of Bifidobacterium adolescentis ZJ2.</title>
        <authorList>
            <person name="Jin Z."/>
        </authorList>
    </citation>
    <scope>NUCLEOTIDE SEQUENCE [LARGE SCALE GENOMIC DNA]</scope>
    <source>
        <strain evidence="4 7">ZJ2</strain>
    </source>
</reference>
<dbReference type="PANTHER" id="PTHR35149">
    <property type="entry name" value="SLL5132 PROTEIN"/>
    <property type="match status" value="1"/>
</dbReference>
<dbReference type="InterPro" id="IPR011089">
    <property type="entry name" value="GmrSD_C"/>
</dbReference>
<dbReference type="Proteomes" id="UP000285462">
    <property type="component" value="Unassembled WGS sequence"/>
</dbReference>
<organism evidence="5 6">
    <name type="scientific">Bifidobacterium adolescentis</name>
    <dbReference type="NCBI Taxonomy" id="1680"/>
    <lineage>
        <taxon>Bacteria</taxon>
        <taxon>Bacillati</taxon>
        <taxon>Actinomycetota</taxon>
        <taxon>Actinomycetes</taxon>
        <taxon>Bifidobacteriales</taxon>
        <taxon>Bifidobacteriaceae</taxon>
        <taxon>Bifidobacterium</taxon>
    </lineage>
</organism>
<evidence type="ECO:0000259" key="3">
    <source>
        <dbReference type="Pfam" id="PF18755"/>
    </source>
</evidence>
<sequence length="829" mass="92705">MDAGKKVLLDLFAGSLRFTVPVYQRRYSWGEAQCRQLWTDIVTAGRHPDRTHFTGSVVWMQDGGIRPDGRSLCLLIDGQQRLASVSLLLIALAEHARRHPDGLCFSADMIVDRGYLVDKYSDGDARYKLTLSGDDRAVLRNLTDRLVDPGRPVSGGADSNLERNLDLFRGWVGAIGDANVVWNGLQRLEVVSVTLDQGRDEPQLVFESMNSTGLDLETSDLVRNYMLMGCPVDEQAALYGDYWQPMERRLRGLSFDAFLHDWMVATLARPVPRGRAMYSEFKRHAADSLLPRMDRVRGLLSSMLEYSESYAAVRGAEGVGDAMVGHRLGSLRDLDATVADPLVLRMLAMWRHGRVDRDGLLRMLGDLESYLFRRMVCQVSSNGLNKLVPSLIGRLDGDASDNDIADDADGADPAESFAAMLLTETVRSTRMPADDEFRQALLGEDLYRPASRCKHLLAGLENRNHPKDPRDFRDYTIEHIMPQNAMAHAEWRGMLEDPDRFPLLVNGLGNLTLTAYNSELSDGSFTEKRNRMVGGYGNEYLSISREPREADRWDETAIRRRGERLATLALDVWPMPEAGGQALLEQRGHGQTGEHGNSAVDFAALCGRGILKSGDVLESGYAGVDATATVTGDGRIRLANGETFTSPSGAFRRARELATGEDMQVNGWVAWRLPDGRPLDSLRRNDGTASVRHAFWKGLYAYAATRSDFIEAYGDPSRRKPKETTWASFGIGSSYCHLDGIVSVRDGYVAVDMYFTDTARYARLYGMRDRVAGMLKDLGTVDWNDPDTDRKNRLLKIRHNADFNADMTDAYQWMVDTLLAMRRIRDLLD</sequence>
<reference evidence="5 6" key="1">
    <citation type="submission" date="2018-08" db="EMBL/GenBank/DDBJ databases">
        <title>A genome reference for cultivated species of the human gut microbiota.</title>
        <authorList>
            <person name="Zou Y."/>
            <person name="Xue W."/>
            <person name="Luo G."/>
        </authorList>
    </citation>
    <scope>NUCLEOTIDE SEQUENCE [LARGE SCALE GENOMIC DNA]</scope>
    <source>
        <strain evidence="5 6">AF21-27</strain>
    </source>
</reference>